<evidence type="ECO:0000313" key="4">
    <source>
        <dbReference type="RefSeq" id="XP_011307969.1"/>
    </source>
</evidence>
<dbReference type="InterPro" id="IPR005627">
    <property type="entry name" value="CutC-like"/>
</dbReference>
<dbReference type="KEGG" id="fas:105269438"/>
<reference evidence="4 5" key="1">
    <citation type="submission" date="2025-04" db="UniProtKB">
        <authorList>
            <consortium name="RefSeq"/>
        </authorList>
    </citation>
    <scope>IDENTIFICATION</scope>
    <source>
        <strain evidence="4 5">USDA-PBARC FA_bdor</strain>
        <tissue evidence="4 5">Whole organism</tissue>
    </source>
</reference>
<dbReference type="OrthoDB" id="7392499at2759"/>
<dbReference type="FunFam" id="3.20.20.380:FF:000001">
    <property type="entry name" value="Copper homeostasis protein CutC"/>
    <property type="match status" value="1"/>
</dbReference>
<dbReference type="Pfam" id="PF03932">
    <property type="entry name" value="CutC"/>
    <property type="match status" value="1"/>
</dbReference>
<accession>A0A9R1TD03</accession>
<evidence type="ECO:0000256" key="2">
    <source>
        <dbReference type="ARBA" id="ARBA00019014"/>
    </source>
</evidence>
<dbReference type="Gene3D" id="3.20.20.380">
    <property type="entry name" value="Copper homeostasis (CutC) domain"/>
    <property type="match status" value="1"/>
</dbReference>
<dbReference type="RefSeq" id="XP_011307969.1">
    <property type="nucleotide sequence ID" value="XM_011309667.1"/>
</dbReference>
<gene>
    <name evidence="4 5" type="primary">LOC105269438</name>
</gene>
<evidence type="ECO:0000313" key="5">
    <source>
        <dbReference type="RefSeq" id="XP_011307970.1"/>
    </source>
</evidence>
<dbReference type="HAMAP" id="MF_00795">
    <property type="entry name" value="CutC"/>
    <property type="match status" value="1"/>
</dbReference>
<dbReference type="GO" id="GO:0005507">
    <property type="term" value="F:copper ion binding"/>
    <property type="evidence" value="ECO:0007669"/>
    <property type="project" value="TreeGrafter"/>
</dbReference>
<dbReference type="AlphaFoldDB" id="A0A9R1TD03"/>
<keyword evidence="3" id="KW-1185">Reference proteome</keyword>
<dbReference type="InterPro" id="IPR036822">
    <property type="entry name" value="CutC-like_dom_sf"/>
</dbReference>
<protein>
    <recommendedName>
        <fullName evidence="2">Copper homeostasis protein cutC homolog</fullName>
    </recommendedName>
</protein>
<evidence type="ECO:0000256" key="1">
    <source>
        <dbReference type="ARBA" id="ARBA00007768"/>
    </source>
</evidence>
<name>A0A9R1TD03_9HYME</name>
<dbReference type="RefSeq" id="XP_011307970.1">
    <property type="nucleotide sequence ID" value="XM_011309668.1"/>
</dbReference>
<dbReference type="Proteomes" id="UP000694866">
    <property type="component" value="Unplaced"/>
</dbReference>
<comment type="similarity">
    <text evidence="1">Belongs to the CutC family.</text>
</comment>
<organism evidence="3 4">
    <name type="scientific">Fopius arisanus</name>
    <dbReference type="NCBI Taxonomy" id="64838"/>
    <lineage>
        <taxon>Eukaryota</taxon>
        <taxon>Metazoa</taxon>
        <taxon>Ecdysozoa</taxon>
        <taxon>Arthropoda</taxon>
        <taxon>Hexapoda</taxon>
        <taxon>Insecta</taxon>
        <taxon>Pterygota</taxon>
        <taxon>Neoptera</taxon>
        <taxon>Endopterygota</taxon>
        <taxon>Hymenoptera</taxon>
        <taxon>Apocrita</taxon>
        <taxon>Ichneumonoidea</taxon>
        <taxon>Braconidae</taxon>
        <taxon>Opiinae</taxon>
        <taxon>Fopius</taxon>
    </lineage>
</organism>
<dbReference type="PANTHER" id="PTHR12598:SF0">
    <property type="entry name" value="COPPER HOMEOSTASIS PROTEIN CUTC HOMOLOG"/>
    <property type="match status" value="1"/>
</dbReference>
<dbReference type="SUPFAM" id="SSF110395">
    <property type="entry name" value="CutC-like"/>
    <property type="match status" value="1"/>
</dbReference>
<accession>A0A9R1TEN2</accession>
<dbReference type="GeneID" id="105269438"/>
<proteinExistence type="inferred from homology"/>
<evidence type="ECO:0000313" key="3">
    <source>
        <dbReference type="Proteomes" id="UP000694866"/>
    </source>
</evidence>
<dbReference type="PANTHER" id="PTHR12598">
    <property type="entry name" value="COPPER HOMEOSTASIS PROTEIN CUTC"/>
    <property type="match status" value="1"/>
</dbReference>
<sequence length="240" mass="26438">MEICVDSLQSAHNAVKGGATRLEVCSSLSDGGLTPTSGLVHTIKSQYSKISLYCMIRIKPGNFVYTREEMDAMLFDVKILSQNGADGFVFGALTENYEIHNDFCREIISTAAPKRITFHRAFDEVLSPFVALEELITLGFERILTSGQKNTAIDGLDLIQKLVQVAGNRIVVMPGSGINSTNILEIQKISGAKEFHASAKMRITEKCAENKVKMSERESFLFVASEDLVKQLVVAIRTAR</sequence>